<dbReference type="PROSITE" id="PS50893">
    <property type="entry name" value="ABC_TRANSPORTER_2"/>
    <property type="match status" value="1"/>
</dbReference>
<dbReference type="GO" id="GO:0005524">
    <property type="term" value="F:ATP binding"/>
    <property type="evidence" value="ECO:0007669"/>
    <property type="project" value="UniProtKB-KW"/>
</dbReference>
<keyword evidence="5" id="KW-1185">Reference proteome</keyword>
<evidence type="ECO:0000313" key="4">
    <source>
        <dbReference type="EMBL" id="MDB6177683.1"/>
    </source>
</evidence>
<feature type="domain" description="ABC transporter" evidence="3">
    <location>
        <begin position="3"/>
        <end position="234"/>
    </location>
</feature>
<evidence type="ECO:0000259" key="3">
    <source>
        <dbReference type="PROSITE" id="PS50893"/>
    </source>
</evidence>
<comment type="caution">
    <text evidence="4">The sequence shown here is derived from an EMBL/GenBank/DDBJ whole genome shotgun (WGS) entry which is preliminary data.</text>
</comment>
<keyword evidence="2 4" id="KW-0067">ATP-binding</keyword>
<proteinExistence type="predicted"/>
<gene>
    <name evidence="4" type="ORF">PAF17_09170</name>
</gene>
<dbReference type="Gene3D" id="3.40.50.300">
    <property type="entry name" value="P-loop containing nucleotide triphosphate hydrolases"/>
    <property type="match status" value="1"/>
</dbReference>
<dbReference type="EMBL" id="JAQBIE010000010">
    <property type="protein sequence ID" value="MDB6177683.1"/>
    <property type="molecule type" value="Genomic_DNA"/>
</dbReference>
<sequence>MKLRAQSLGWTSGRKTVVDDVSLEIGSGETFGIVGPNGSGKSTLLRLLTGLLPRASGQVYLDDSPLTQLSRRAIAQRVAFVEQMADTTEALRVRDAVELGRTPWLSALAPFGPEDRRIVNDALVATDLVHLTDRTWSTLSGGERQRAHIARAVAQQPGLLILDEPTNHLDIHHQLSLLRLVSRLSVTVVMALHDLNQALRCDRLGIMEQGRLVACGSPAQVLTPQRIAAIFRVHVTPLHDPLDNTTLFRFHAFEDTPRHPFSVR</sequence>
<protein>
    <submittedName>
        <fullName evidence="4">ABC transporter ATP-binding protein</fullName>
    </submittedName>
</protein>
<keyword evidence="1" id="KW-0547">Nucleotide-binding</keyword>
<evidence type="ECO:0000313" key="5">
    <source>
        <dbReference type="Proteomes" id="UP001165641"/>
    </source>
</evidence>
<dbReference type="Pfam" id="PF00005">
    <property type="entry name" value="ABC_tran"/>
    <property type="match status" value="1"/>
</dbReference>
<reference evidence="4" key="1">
    <citation type="submission" date="2022-12" db="EMBL/GenBank/DDBJ databases">
        <title>Paracoccus onchidii sp. nov., isolated from a marine invertebrate from the South China Sea.</title>
        <authorList>
            <person name="Xu S."/>
            <person name="Liu Z."/>
            <person name="Xu Y."/>
        </authorList>
    </citation>
    <scope>NUCLEOTIDE SEQUENCE</scope>
    <source>
        <strain evidence="4">Z330</strain>
    </source>
</reference>
<accession>A0ABT4ZFF2</accession>
<dbReference type="RefSeq" id="WP_271888808.1">
    <property type="nucleotide sequence ID" value="NZ_JAQBIE010000010.1"/>
</dbReference>
<organism evidence="4 5">
    <name type="scientific">Paracoccus onchidii</name>
    <dbReference type="NCBI Taxonomy" id="3017813"/>
    <lineage>
        <taxon>Bacteria</taxon>
        <taxon>Pseudomonadati</taxon>
        <taxon>Pseudomonadota</taxon>
        <taxon>Alphaproteobacteria</taxon>
        <taxon>Rhodobacterales</taxon>
        <taxon>Paracoccaceae</taxon>
        <taxon>Paracoccus</taxon>
    </lineage>
</organism>
<dbReference type="InterPro" id="IPR003593">
    <property type="entry name" value="AAA+_ATPase"/>
</dbReference>
<dbReference type="PANTHER" id="PTHR42794:SF2">
    <property type="entry name" value="ABC TRANSPORTER ATP-BINDING PROTEIN"/>
    <property type="match status" value="1"/>
</dbReference>
<dbReference type="CDD" id="cd03214">
    <property type="entry name" value="ABC_Iron-Siderophores_B12_Hemin"/>
    <property type="match status" value="1"/>
</dbReference>
<name>A0ABT4ZFF2_9RHOB</name>
<dbReference type="InterPro" id="IPR003439">
    <property type="entry name" value="ABC_transporter-like_ATP-bd"/>
</dbReference>
<dbReference type="PANTHER" id="PTHR42794">
    <property type="entry name" value="HEMIN IMPORT ATP-BINDING PROTEIN HMUV"/>
    <property type="match status" value="1"/>
</dbReference>
<evidence type="ECO:0000256" key="1">
    <source>
        <dbReference type="ARBA" id="ARBA00022741"/>
    </source>
</evidence>
<dbReference type="Proteomes" id="UP001165641">
    <property type="component" value="Unassembled WGS sequence"/>
</dbReference>
<evidence type="ECO:0000256" key="2">
    <source>
        <dbReference type="ARBA" id="ARBA00022840"/>
    </source>
</evidence>
<dbReference type="SUPFAM" id="SSF52540">
    <property type="entry name" value="P-loop containing nucleoside triphosphate hydrolases"/>
    <property type="match status" value="1"/>
</dbReference>
<dbReference type="InterPro" id="IPR027417">
    <property type="entry name" value="P-loop_NTPase"/>
</dbReference>
<dbReference type="SMART" id="SM00382">
    <property type="entry name" value="AAA"/>
    <property type="match status" value="1"/>
</dbReference>